<keyword evidence="16" id="KW-0739">Sodium transport</keyword>
<feature type="transmembrane region" description="Helical" evidence="18">
    <location>
        <begin position="93"/>
        <end position="111"/>
    </location>
</feature>
<accession>A0A9P0J0D1</accession>
<evidence type="ECO:0000256" key="12">
    <source>
        <dbReference type="ARBA" id="ARBA00022989"/>
    </source>
</evidence>
<dbReference type="InterPro" id="IPR044880">
    <property type="entry name" value="NCX_ion-bd_dom_sf"/>
</dbReference>
<keyword evidence="6" id="KW-0109">Calcium transport</keyword>
<feature type="transmembrane region" description="Helical" evidence="18">
    <location>
        <begin position="516"/>
        <end position="539"/>
    </location>
</feature>
<keyword evidence="14" id="KW-0406">Ion transport</keyword>
<comment type="subcellular location">
    <subcellularLocation>
        <location evidence="1">Membrane</location>
        <topology evidence="1">Multi-pass membrane protein</topology>
    </subcellularLocation>
</comment>
<dbReference type="Gene3D" id="1.20.1420.30">
    <property type="entry name" value="NCX, central ion-binding region"/>
    <property type="match status" value="2"/>
</dbReference>
<dbReference type="GO" id="GO:0005886">
    <property type="term" value="C:plasma membrane"/>
    <property type="evidence" value="ECO:0007669"/>
    <property type="project" value="TreeGrafter"/>
</dbReference>
<dbReference type="NCBIfam" id="TIGR00367">
    <property type="entry name" value="calcium/sodium antiporter"/>
    <property type="match status" value="1"/>
</dbReference>
<reference evidence="20" key="1">
    <citation type="submission" date="2022-02" db="EMBL/GenBank/DDBJ databases">
        <authorList>
            <person name="King R."/>
        </authorList>
    </citation>
    <scope>NUCLEOTIDE SEQUENCE</scope>
</reference>
<evidence type="ECO:0000256" key="8">
    <source>
        <dbReference type="ARBA" id="ARBA00022729"/>
    </source>
</evidence>
<feature type="compositionally biased region" description="Low complexity" evidence="17">
    <location>
        <begin position="115"/>
        <end position="136"/>
    </location>
</feature>
<keyword evidence="7 18" id="KW-0812">Transmembrane</keyword>
<dbReference type="GO" id="GO:0005262">
    <property type="term" value="F:calcium channel activity"/>
    <property type="evidence" value="ECO:0007669"/>
    <property type="project" value="TreeGrafter"/>
</dbReference>
<keyword evidence="4" id="KW-0050">Antiport</keyword>
<evidence type="ECO:0000256" key="11">
    <source>
        <dbReference type="ARBA" id="ARBA00022958"/>
    </source>
</evidence>
<keyword evidence="9" id="KW-0106">Calcium</keyword>
<dbReference type="GO" id="GO:0015293">
    <property type="term" value="F:symporter activity"/>
    <property type="evidence" value="ECO:0007669"/>
    <property type="project" value="UniProtKB-KW"/>
</dbReference>
<feature type="transmembrane region" description="Helical" evidence="18">
    <location>
        <begin position="351"/>
        <end position="369"/>
    </location>
</feature>
<feature type="transmembrane region" description="Helical" evidence="18">
    <location>
        <begin position="484"/>
        <end position="504"/>
    </location>
</feature>
<protein>
    <recommendedName>
        <fullName evidence="19">Sodium/calcium exchanger membrane region domain-containing protein</fullName>
    </recommendedName>
</protein>
<feature type="transmembrane region" description="Helical" evidence="18">
    <location>
        <begin position="287"/>
        <end position="306"/>
    </location>
</feature>
<evidence type="ECO:0000313" key="20">
    <source>
        <dbReference type="EMBL" id="CAH1725042.1"/>
    </source>
</evidence>
<dbReference type="AlphaFoldDB" id="A0A9P0J0D1"/>
<evidence type="ECO:0000256" key="7">
    <source>
        <dbReference type="ARBA" id="ARBA00022692"/>
    </source>
</evidence>
<dbReference type="EMBL" id="OU899035">
    <property type="protein sequence ID" value="CAH1725042.1"/>
    <property type="molecule type" value="Genomic_DNA"/>
</dbReference>
<keyword evidence="15 18" id="KW-0472">Membrane</keyword>
<evidence type="ECO:0000256" key="16">
    <source>
        <dbReference type="ARBA" id="ARBA00023201"/>
    </source>
</evidence>
<keyword evidence="10" id="KW-0769">Symport</keyword>
<dbReference type="GO" id="GO:0006874">
    <property type="term" value="P:intracellular calcium ion homeostasis"/>
    <property type="evidence" value="ECO:0007669"/>
    <property type="project" value="TreeGrafter"/>
</dbReference>
<evidence type="ECO:0000256" key="9">
    <source>
        <dbReference type="ARBA" id="ARBA00022837"/>
    </source>
</evidence>
<feature type="transmembrane region" description="Helical" evidence="18">
    <location>
        <begin position="312"/>
        <end position="330"/>
    </location>
</feature>
<dbReference type="OrthoDB" id="2127281at2759"/>
<comment type="similarity">
    <text evidence="2">Belongs to the Ca(2+):cation antiporter (CaCA) (TC 2.A.19) family. SLC24A subfamily.</text>
</comment>
<dbReference type="InterPro" id="IPR004837">
    <property type="entry name" value="NaCa_Exmemb"/>
</dbReference>
<feature type="transmembrane region" description="Helical" evidence="18">
    <location>
        <begin position="618"/>
        <end position="638"/>
    </location>
</feature>
<dbReference type="PANTHER" id="PTHR10846">
    <property type="entry name" value="SODIUM/POTASSIUM/CALCIUM EXCHANGER"/>
    <property type="match status" value="1"/>
</dbReference>
<feature type="region of interest" description="Disordered" evidence="17">
    <location>
        <begin position="11"/>
        <end position="33"/>
    </location>
</feature>
<dbReference type="GO" id="GO:0008273">
    <property type="term" value="F:calcium, potassium:sodium antiporter activity"/>
    <property type="evidence" value="ECO:0007669"/>
    <property type="project" value="TreeGrafter"/>
</dbReference>
<feature type="transmembrane region" description="Helical" evidence="18">
    <location>
        <begin position="589"/>
        <end position="606"/>
    </location>
</feature>
<feature type="transmembrane region" description="Helical" evidence="18">
    <location>
        <begin position="253"/>
        <end position="275"/>
    </location>
</feature>
<evidence type="ECO:0000256" key="17">
    <source>
        <dbReference type="SAM" id="MobiDB-lite"/>
    </source>
</evidence>
<feature type="transmembrane region" description="Helical" evidence="18">
    <location>
        <begin position="455"/>
        <end position="472"/>
    </location>
</feature>
<organism evidence="20 21">
    <name type="scientific">Aphis gossypii</name>
    <name type="common">Cotton aphid</name>
    <dbReference type="NCBI Taxonomy" id="80765"/>
    <lineage>
        <taxon>Eukaryota</taxon>
        <taxon>Metazoa</taxon>
        <taxon>Ecdysozoa</taxon>
        <taxon>Arthropoda</taxon>
        <taxon>Hexapoda</taxon>
        <taxon>Insecta</taxon>
        <taxon>Pterygota</taxon>
        <taxon>Neoptera</taxon>
        <taxon>Paraneoptera</taxon>
        <taxon>Hemiptera</taxon>
        <taxon>Sternorrhyncha</taxon>
        <taxon>Aphidomorpha</taxon>
        <taxon>Aphidoidea</taxon>
        <taxon>Aphididae</taxon>
        <taxon>Aphidini</taxon>
        <taxon>Aphis</taxon>
        <taxon>Aphis</taxon>
    </lineage>
</organism>
<dbReference type="Pfam" id="PF01699">
    <property type="entry name" value="Na_Ca_ex"/>
    <property type="match status" value="2"/>
</dbReference>
<dbReference type="FunFam" id="1.20.1420.30:FF:000009">
    <property type="entry name" value="sodium/potassium/calcium exchanger 5 isoform X2"/>
    <property type="match status" value="1"/>
</dbReference>
<dbReference type="InterPro" id="IPR004481">
    <property type="entry name" value="K/Na/Ca-exchanger"/>
</dbReference>
<keyword evidence="12 18" id="KW-1133">Transmembrane helix</keyword>
<keyword evidence="13" id="KW-0915">Sodium</keyword>
<evidence type="ECO:0000313" key="21">
    <source>
        <dbReference type="Proteomes" id="UP001154329"/>
    </source>
</evidence>
<evidence type="ECO:0000256" key="13">
    <source>
        <dbReference type="ARBA" id="ARBA00023053"/>
    </source>
</evidence>
<reference evidence="20" key="2">
    <citation type="submission" date="2022-10" db="EMBL/GenBank/DDBJ databases">
        <authorList>
            <consortium name="ENA_rothamsted_submissions"/>
            <consortium name="culmorum"/>
            <person name="King R."/>
        </authorList>
    </citation>
    <scope>NUCLEOTIDE SEQUENCE</scope>
</reference>
<evidence type="ECO:0000256" key="10">
    <source>
        <dbReference type="ARBA" id="ARBA00022847"/>
    </source>
</evidence>
<feature type="region of interest" description="Disordered" evidence="17">
    <location>
        <begin position="115"/>
        <end position="147"/>
    </location>
</feature>
<feature type="transmembrane region" description="Helical" evidence="18">
    <location>
        <begin position="551"/>
        <end position="569"/>
    </location>
</feature>
<feature type="domain" description="Sodium/calcium exchanger membrane region" evidence="19">
    <location>
        <begin position="188"/>
        <end position="330"/>
    </location>
</feature>
<evidence type="ECO:0000256" key="6">
    <source>
        <dbReference type="ARBA" id="ARBA00022568"/>
    </source>
</evidence>
<dbReference type="Proteomes" id="UP001154329">
    <property type="component" value="Chromosome 2"/>
</dbReference>
<evidence type="ECO:0000256" key="1">
    <source>
        <dbReference type="ARBA" id="ARBA00004141"/>
    </source>
</evidence>
<keyword evidence="8" id="KW-0732">Signal</keyword>
<keyword evidence="3" id="KW-0813">Transport</keyword>
<evidence type="ECO:0000256" key="5">
    <source>
        <dbReference type="ARBA" id="ARBA00022538"/>
    </source>
</evidence>
<evidence type="ECO:0000256" key="3">
    <source>
        <dbReference type="ARBA" id="ARBA00022448"/>
    </source>
</evidence>
<gene>
    <name evidence="20" type="ORF">APHIGO_LOCUS6215</name>
</gene>
<keyword evidence="5" id="KW-0633">Potassium transport</keyword>
<evidence type="ECO:0000256" key="4">
    <source>
        <dbReference type="ARBA" id="ARBA00022449"/>
    </source>
</evidence>
<sequence length="648" mass="70929">MIRFDRSRAHILPPSDHGRPYPGEGGGGGAGHTLRQTDGLLQWRFGARDPTRRRWKASLLMTGRNNNNVTTITGTRYYCAATIARGSLCQRAIMYKPVLGIVFVLVAFSAHPARSSSDNATAATTAVASPADDSTTNDAVRGNDTSGSYEFNNSSTITCENVSRSIDDFPPDFFTDDQRRHGAVVFHFLVAFYGFVFIAFVCNDYFLPSVFCICLDLGISPDVAGATFMATATCAPELFVSVIGTFLTESDLGVGTVVGSAIYNTLGVSACAGLAARKAINLEKWPLLRDSGVYLVSIIALAIIVVDDVVMWYEALFLLFMYFGYFLLMFTQGKLRTAAKKLKNKNSFRSWAIVFDYVQRLLINALFYGKFTSNECRSISLPENGAKACQYGTASNSMKPPAFDIGYGVYRSFYFTEYVPPPPVKKSQTSKDPNEIDIEEPISPIWKVPTGVLPIMWWVFSLPVAFMLSVTVPDCRTRRKVYPFTFIMCIIWIGISSYIVSWMLSICGDTFHISDIVMGIGVLAAGGSIPEATSGIINARNGEGSMSISNALGANTLDILLCLGLPWFIKSLMPLSMNGGPILMETNDLFFNCICLIISVIVLNIAAAANGFKMYKTFGIICLVGHICIITIFIISGLNVKKAEIRQC</sequence>
<evidence type="ECO:0000259" key="19">
    <source>
        <dbReference type="Pfam" id="PF01699"/>
    </source>
</evidence>
<feature type="transmembrane region" description="Helical" evidence="18">
    <location>
        <begin position="184"/>
        <end position="202"/>
    </location>
</feature>
<proteinExistence type="inferred from homology"/>
<evidence type="ECO:0000256" key="14">
    <source>
        <dbReference type="ARBA" id="ARBA00023065"/>
    </source>
</evidence>
<evidence type="ECO:0000256" key="18">
    <source>
        <dbReference type="SAM" id="Phobius"/>
    </source>
</evidence>
<keyword evidence="21" id="KW-1185">Reference proteome</keyword>
<evidence type="ECO:0000256" key="2">
    <source>
        <dbReference type="ARBA" id="ARBA00005364"/>
    </source>
</evidence>
<dbReference type="PANTHER" id="PTHR10846:SF2">
    <property type="entry name" value="RE48874P"/>
    <property type="match status" value="1"/>
</dbReference>
<feature type="domain" description="Sodium/calcium exchanger membrane region" evidence="19">
    <location>
        <begin position="483"/>
        <end position="634"/>
    </location>
</feature>
<keyword evidence="11" id="KW-0630">Potassium</keyword>
<name>A0A9P0J0D1_APHGO</name>
<evidence type="ECO:0000256" key="15">
    <source>
        <dbReference type="ARBA" id="ARBA00023136"/>
    </source>
</evidence>